<feature type="binding site" evidence="8">
    <location>
        <position position="98"/>
    </location>
    <ligand>
        <name>Zn(2+)</name>
        <dbReference type="ChEBI" id="CHEBI:29105"/>
    </ligand>
</feature>
<evidence type="ECO:0000256" key="4">
    <source>
        <dbReference type="ARBA" id="ARBA00022833"/>
    </source>
</evidence>
<dbReference type="GO" id="GO:0004089">
    <property type="term" value="F:carbonate dehydratase activity"/>
    <property type="evidence" value="ECO:0007669"/>
    <property type="project" value="UniProtKB-EC"/>
</dbReference>
<evidence type="ECO:0000256" key="6">
    <source>
        <dbReference type="ARBA" id="ARBA00024993"/>
    </source>
</evidence>
<dbReference type="AlphaFoldDB" id="A0A1H4TCR4"/>
<dbReference type="SUPFAM" id="SSF53056">
    <property type="entry name" value="beta-carbonic anhydrase, cab"/>
    <property type="match status" value="1"/>
</dbReference>
<comment type="similarity">
    <text evidence="1">Belongs to the beta-class carbonic anhydrase family.</text>
</comment>
<feature type="binding site" evidence="8">
    <location>
        <position position="96"/>
    </location>
    <ligand>
        <name>Zn(2+)</name>
        <dbReference type="ChEBI" id="CHEBI:29105"/>
    </ligand>
</feature>
<dbReference type="PANTHER" id="PTHR11002">
    <property type="entry name" value="CARBONIC ANHYDRASE"/>
    <property type="match status" value="1"/>
</dbReference>
<evidence type="ECO:0000256" key="1">
    <source>
        <dbReference type="ARBA" id="ARBA00006217"/>
    </source>
</evidence>
<organism evidence="10 11">
    <name type="scientific">Bradyrhizobium erythrophlei</name>
    <dbReference type="NCBI Taxonomy" id="1437360"/>
    <lineage>
        <taxon>Bacteria</taxon>
        <taxon>Pseudomonadati</taxon>
        <taxon>Pseudomonadota</taxon>
        <taxon>Alphaproteobacteria</taxon>
        <taxon>Hyphomicrobiales</taxon>
        <taxon>Nitrobacteraceae</taxon>
        <taxon>Bradyrhizobium</taxon>
    </lineage>
</organism>
<proteinExistence type="inferred from homology"/>
<keyword evidence="9" id="KW-0732">Signal</keyword>
<dbReference type="PROSITE" id="PS00704">
    <property type="entry name" value="PROK_CO2_ANHYDRASE_1"/>
    <property type="match status" value="1"/>
</dbReference>
<protein>
    <recommendedName>
        <fullName evidence="2">carbonic anhydrase</fullName>
        <ecNumber evidence="2">4.2.1.1</ecNumber>
    </recommendedName>
</protein>
<dbReference type="InterPro" id="IPR006311">
    <property type="entry name" value="TAT_signal"/>
</dbReference>
<keyword evidence="5" id="KW-0456">Lyase</keyword>
<dbReference type="FunFam" id="3.40.1050.10:FF:000006">
    <property type="entry name" value="Carbonic anhydrase"/>
    <property type="match status" value="1"/>
</dbReference>
<dbReference type="CDD" id="cd03378">
    <property type="entry name" value="beta_CA_cladeC"/>
    <property type="match status" value="1"/>
</dbReference>
<dbReference type="Pfam" id="PF00484">
    <property type="entry name" value="Pro_CA"/>
    <property type="match status" value="1"/>
</dbReference>
<evidence type="ECO:0000256" key="8">
    <source>
        <dbReference type="PIRSR" id="PIRSR601765-1"/>
    </source>
</evidence>
<accession>A0A1H4TCR4</accession>
<evidence type="ECO:0000313" key="11">
    <source>
        <dbReference type="Proteomes" id="UP000198992"/>
    </source>
</evidence>
<dbReference type="EC" id="4.2.1.1" evidence="2"/>
<feature type="binding site" evidence="8">
    <location>
        <position position="152"/>
    </location>
    <ligand>
        <name>Zn(2+)</name>
        <dbReference type="ChEBI" id="CHEBI:29105"/>
    </ligand>
</feature>
<dbReference type="OrthoDB" id="9797527at2"/>
<name>A0A1H4TCR4_9BRAD</name>
<evidence type="ECO:0000313" key="10">
    <source>
        <dbReference type="EMBL" id="SEC53941.1"/>
    </source>
</evidence>
<comment type="function">
    <text evidence="6">Catalyzes the reversible hydration of carbon dioxide to form bicarbonate.</text>
</comment>
<dbReference type="RefSeq" id="WP_092115421.1">
    <property type="nucleotide sequence ID" value="NZ_FNTH01000001.1"/>
</dbReference>
<dbReference type="EMBL" id="FNTH01000001">
    <property type="protein sequence ID" value="SEC53941.1"/>
    <property type="molecule type" value="Genomic_DNA"/>
</dbReference>
<dbReference type="Proteomes" id="UP000198992">
    <property type="component" value="Unassembled WGS sequence"/>
</dbReference>
<dbReference type="GO" id="GO:0008270">
    <property type="term" value="F:zinc ion binding"/>
    <property type="evidence" value="ECO:0007669"/>
    <property type="project" value="InterPro"/>
</dbReference>
<sequence length="250" mass="26479">MCQLCEITPPSRTSRRVFLAGAACTAVNLALAPAVTAKETKPPPKPQNVLPPDATLDRLVKGNLRYVEGVSRRHDFKHEREALSGGQNPFAGILSCADSRIAPEYAFDTGRGDLFVCRVAGNFASDEMIASLEYAQSVLGVPLFMVLGHDSCGAVDAAIKSLKDNTTLPGHLPSLVTAIAPAVKATEGKPGDRLANAIRQNVIDNVARLKTATPILSAAVDQGKLRIVGAVYRLTDGKVELVTDAKRPAT</sequence>
<dbReference type="PROSITE" id="PS51318">
    <property type="entry name" value="TAT"/>
    <property type="match status" value="1"/>
</dbReference>
<evidence type="ECO:0000256" key="2">
    <source>
        <dbReference type="ARBA" id="ARBA00012925"/>
    </source>
</evidence>
<keyword evidence="3 8" id="KW-0479">Metal-binding</keyword>
<keyword evidence="4 8" id="KW-0862">Zinc</keyword>
<dbReference type="InterPro" id="IPR015892">
    <property type="entry name" value="Carbonic_anhydrase_CS"/>
</dbReference>
<feature type="signal peptide" evidence="9">
    <location>
        <begin position="1"/>
        <end position="37"/>
    </location>
</feature>
<evidence type="ECO:0000256" key="7">
    <source>
        <dbReference type="ARBA" id="ARBA00048348"/>
    </source>
</evidence>
<dbReference type="InterPro" id="IPR001765">
    <property type="entry name" value="Carbonic_anhydrase"/>
</dbReference>
<evidence type="ECO:0000256" key="3">
    <source>
        <dbReference type="ARBA" id="ARBA00022723"/>
    </source>
</evidence>
<dbReference type="GO" id="GO:0015976">
    <property type="term" value="P:carbon utilization"/>
    <property type="evidence" value="ECO:0007669"/>
    <property type="project" value="InterPro"/>
</dbReference>
<gene>
    <name evidence="10" type="ORF">SAMN05444164_2089</name>
</gene>
<feature type="binding site" evidence="8">
    <location>
        <position position="149"/>
    </location>
    <ligand>
        <name>Zn(2+)</name>
        <dbReference type="ChEBI" id="CHEBI:29105"/>
    </ligand>
</feature>
<comment type="catalytic activity">
    <reaction evidence="7">
        <text>hydrogencarbonate + H(+) = CO2 + H2O</text>
        <dbReference type="Rhea" id="RHEA:10748"/>
        <dbReference type="ChEBI" id="CHEBI:15377"/>
        <dbReference type="ChEBI" id="CHEBI:15378"/>
        <dbReference type="ChEBI" id="CHEBI:16526"/>
        <dbReference type="ChEBI" id="CHEBI:17544"/>
        <dbReference type="EC" id="4.2.1.1"/>
    </reaction>
</comment>
<comment type="cofactor">
    <cofactor evidence="8">
        <name>Zn(2+)</name>
        <dbReference type="ChEBI" id="CHEBI:29105"/>
    </cofactor>
    <text evidence="8">Binds 1 zinc ion per subunit.</text>
</comment>
<evidence type="ECO:0000256" key="5">
    <source>
        <dbReference type="ARBA" id="ARBA00023239"/>
    </source>
</evidence>
<feature type="chain" id="PRO_5011536232" description="carbonic anhydrase" evidence="9">
    <location>
        <begin position="38"/>
        <end position="250"/>
    </location>
</feature>
<reference evidence="10 11" key="1">
    <citation type="submission" date="2016-10" db="EMBL/GenBank/DDBJ databases">
        <authorList>
            <person name="de Groot N.N."/>
        </authorList>
    </citation>
    <scope>NUCLEOTIDE SEQUENCE [LARGE SCALE GENOMIC DNA]</scope>
    <source>
        <strain evidence="10 11">MT12</strain>
    </source>
</reference>
<dbReference type="InterPro" id="IPR036874">
    <property type="entry name" value="Carbonic_anhydrase_sf"/>
</dbReference>
<evidence type="ECO:0000256" key="9">
    <source>
        <dbReference type="SAM" id="SignalP"/>
    </source>
</evidence>
<dbReference type="SMART" id="SM00947">
    <property type="entry name" value="Pro_CA"/>
    <property type="match status" value="1"/>
</dbReference>
<dbReference type="PANTHER" id="PTHR11002:SF79">
    <property type="entry name" value="CARBONIC ANHYDRASE 2"/>
    <property type="match status" value="1"/>
</dbReference>
<dbReference type="Gene3D" id="3.40.1050.10">
    <property type="entry name" value="Carbonic anhydrase"/>
    <property type="match status" value="1"/>
</dbReference>